<keyword evidence="3 5" id="KW-0808">Transferase</keyword>
<dbReference type="InterPro" id="IPR050194">
    <property type="entry name" value="Glycosyltransferase_grp1"/>
</dbReference>
<dbReference type="AlphaFoldDB" id="A0A3N2BZZ6"/>
<dbReference type="InterPro" id="IPR028098">
    <property type="entry name" value="Glyco_trans_4-like_N"/>
</dbReference>
<evidence type="ECO:0000313" key="5">
    <source>
        <dbReference type="EMBL" id="ROR80770.1"/>
    </source>
</evidence>
<dbReference type="RefSeq" id="WP_085511778.1">
    <property type="nucleotide sequence ID" value="NZ_FXAP01000003.1"/>
</dbReference>
<proteinExistence type="predicted"/>
<dbReference type="Proteomes" id="UP000266915">
    <property type="component" value="Unassembled WGS sequence"/>
</dbReference>
<name>A0A3N2BZZ6_9MICO</name>
<dbReference type="GO" id="GO:1901137">
    <property type="term" value="P:carbohydrate derivative biosynthetic process"/>
    <property type="evidence" value="ECO:0007669"/>
    <property type="project" value="UniProtKB-ARBA"/>
</dbReference>
<dbReference type="GO" id="GO:0016757">
    <property type="term" value="F:glycosyltransferase activity"/>
    <property type="evidence" value="ECO:0007669"/>
    <property type="project" value="UniProtKB-KW"/>
</dbReference>
<dbReference type="Pfam" id="PF13692">
    <property type="entry name" value="Glyco_trans_1_4"/>
    <property type="match status" value="1"/>
</dbReference>
<accession>A0A3N2BZZ6</accession>
<dbReference type="PANTHER" id="PTHR45947">
    <property type="entry name" value="SULFOQUINOVOSYL TRANSFERASE SQD2"/>
    <property type="match status" value="1"/>
</dbReference>
<evidence type="ECO:0000256" key="1">
    <source>
        <dbReference type="ARBA" id="ARBA00021292"/>
    </source>
</evidence>
<dbReference type="EMBL" id="RKHL01000001">
    <property type="protein sequence ID" value="ROR80770.1"/>
    <property type="molecule type" value="Genomic_DNA"/>
</dbReference>
<sequence>MSAPRRKTVAHGRRPDGTLRIAMVGTRGVPAAYGGFETAVEEIGSRLAARGHDVTVYCRRTAAEQPAEHLGMRLVHLPAVRKKVLETLSHTALSVLHMALTRRNDVAFVFNAANAPFVPVIRAKGVPTAVHVDGLEWKRAKWSGSGKRYYRWAEERSVRTADALIADAAGIADYYEQQFGVPTELLTYGAKILEQPRTDLLGSGAGVEAGAFHLVVARFEPENHVDLIVEGFIRSAARHPLVVVGSAPYGAEHSERIAALAASDPRVHLLGGVWDQELLDQLYAGALTYVHGHSVGGTNPSLLRAMGAGTAVIGFDSVFNHEVVGSTGSFFATADEVARLIEQAELDEAGTAALGAALQARAGEVYRWDTIADGYEALALRLADGATIHGTGRFNRLPIDWNPKPVAGIHPTRITESTGGLA</sequence>
<protein>
    <recommendedName>
        <fullName evidence="1">D-inositol 3-phosphate glycosyltransferase</fullName>
    </recommendedName>
</protein>
<comment type="caution">
    <text evidence="5">The sequence shown here is derived from an EMBL/GenBank/DDBJ whole genome shotgun (WGS) entry which is preliminary data.</text>
</comment>
<dbReference type="Pfam" id="PF13579">
    <property type="entry name" value="Glyco_trans_4_4"/>
    <property type="match status" value="1"/>
</dbReference>
<keyword evidence="2" id="KW-0328">Glycosyltransferase</keyword>
<dbReference type="Gene3D" id="3.40.50.2000">
    <property type="entry name" value="Glycogen Phosphorylase B"/>
    <property type="match status" value="2"/>
</dbReference>
<evidence type="ECO:0000259" key="4">
    <source>
        <dbReference type="Pfam" id="PF13579"/>
    </source>
</evidence>
<dbReference type="PANTHER" id="PTHR45947:SF3">
    <property type="entry name" value="SULFOQUINOVOSYL TRANSFERASE SQD2"/>
    <property type="match status" value="1"/>
</dbReference>
<dbReference type="SUPFAM" id="SSF53756">
    <property type="entry name" value="UDP-Glycosyltransferase/glycogen phosphorylase"/>
    <property type="match status" value="1"/>
</dbReference>
<organism evidence="5 6">
    <name type="scientific">Plantibacter flavus</name>
    <dbReference type="NCBI Taxonomy" id="150123"/>
    <lineage>
        <taxon>Bacteria</taxon>
        <taxon>Bacillati</taxon>
        <taxon>Actinomycetota</taxon>
        <taxon>Actinomycetes</taxon>
        <taxon>Micrococcales</taxon>
        <taxon>Microbacteriaceae</taxon>
        <taxon>Plantibacter</taxon>
    </lineage>
</organism>
<evidence type="ECO:0000313" key="6">
    <source>
        <dbReference type="Proteomes" id="UP000266915"/>
    </source>
</evidence>
<gene>
    <name evidence="5" type="ORF">EDD42_0813</name>
</gene>
<evidence type="ECO:0000256" key="3">
    <source>
        <dbReference type="ARBA" id="ARBA00022679"/>
    </source>
</evidence>
<feature type="domain" description="Glycosyltransferase subfamily 4-like N-terminal" evidence="4">
    <location>
        <begin position="34"/>
        <end position="184"/>
    </location>
</feature>
<reference evidence="5 6" key="1">
    <citation type="submission" date="2018-11" db="EMBL/GenBank/DDBJ databases">
        <title>Sequencing the genomes of 1000 actinobacteria strains.</title>
        <authorList>
            <person name="Klenk H.-P."/>
        </authorList>
    </citation>
    <scope>NUCLEOTIDE SEQUENCE [LARGE SCALE GENOMIC DNA]</scope>
    <source>
        <strain evidence="5 6">DSM 14012</strain>
    </source>
</reference>
<evidence type="ECO:0000256" key="2">
    <source>
        <dbReference type="ARBA" id="ARBA00022676"/>
    </source>
</evidence>
<keyword evidence="6" id="KW-1185">Reference proteome</keyword>